<evidence type="ECO:0008006" key="4">
    <source>
        <dbReference type="Google" id="ProtNLM"/>
    </source>
</evidence>
<dbReference type="AlphaFoldDB" id="A0A917BQT4"/>
<feature type="signal peptide" evidence="1">
    <location>
        <begin position="1"/>
        <end position="25"/>
    </location>
</feature>
<feature type="chain" id="PRO_5038100191" description="Enoyl reductase" evidence="1">
    <location>
        <begin position="26"/>
        <end position="319"/>
    </location>
</feature>
<evidence type="ECO:0000313" key="2">
    <source>
        <dbReference type="EMBL" id="GGF54104.1"/>
    </source>
</evidence>
<dbReference type="EMBL" id="BMEM01000003">
    <property type="protein sequence ID" value="GGF54104.1"/>
    <property type="molecule type" value="Genomic_DNA"/>
</dbReference>
<accession>A0A917BQT4</accession>
<reference evidence="2" key="1">
    <citation type="journal article" date="2014" name="Int. J. Syst. Evol. Microbiol.">
        <title>Complete genome sequence of Corynebacterium casei LMG S-19264T (=DSM 44701T), isolated from a smear-ripened cheese.</title>
        <authorList>
            <consortium name="US DOE Joint Genome Institute (JGI-PGF)"/>
            <person name="Walter F."/>
            <person name="Albersmeier A."/>
            <person name="Kalinowski J."/>
            <person name="Ruckert C."/>
        </authorList>
    </citation>
    <scope>NUCLEOTIDE SEQUENCE</scope>
    <source>
        <strain evidence="2">CGMCC 1.12160</strain>
    </source>
</reference>
<keyword evidence="1" id="KW-0732">Signal</keyword>
<dbReference type="RefSeq" id="WP_188430804.1">
    <property type="nucleotide sequence ID" value="NZ_BAABKH010000003.1"/>
</dbReference>
<name>A0A917BQT4_9MICO</name>
<reference evidence="2" key="2">
    <citation type="submission" date="2020-09" db="EMBL/GenBank/DDBJ databases">
        <authorList>
            <person name="Sun Q."/>
            <person name="Zhou Y."/>
        </authorList>
    </citation>
    <scope>NUCLEOTIDE SEQUENCE</scope>
    <source>
        <strain evidence="2">CGMCC 1.12160</strain>
    </source>
</reference>
<comment type="caution">
    <text evidence="2">The sequence shown here is derived from an EMBL/GenBank/DDBJ whole genome shotgun (WGS) entry which is preliminary data.</text>
</comment>
<evidence type="ECO:0000313" key="3">
    <source>
        <dbReference type="Proteomes" id="UP000605670"/>
    </source>
</evidence>
<sequence>MTVSTRRARRLGGIAAALGLTVALAAPASAGLGDPPSRPGEGITWGDGGQVKIKSMHTGNGTCSFIASPNSLGGICVTANGVDGPSITEVLAGDPLPSCWDEKLTDQELEDTNLQHGDGTSWYWHRCLRGIDPETLEIEPGGINFGIGIWPFADDDPDLVFLTPNQQAFVDRFVSRGNVPEPVLLASPNPVPLVNQDVAFYNYGDDQIQVDMSVPGVAMRGKITQMIVYPQGRPGPAVTCPGAGVQAQEGDTPRSLREACWYAYKESSLGRDGDYYDAEIHVKWQVDVLLDGRWQPFHSFTKGAPAMIPVNEVQALVQP</sequence>
<gene>
    <name evidence="2" type="ORF">GCM10011366_22430</name>
</gene>
<protein>
    <recommendedName>
        <fullName evidence="4">Enoyl reductase</fullName>
    </recommendedName>
</protein>
<keyword evidence="3" id="KW-1185">Reference proteome</keyword>
<proteinExistence type="predicted"/>
<dbReference type="Proteomes" id="UP000605670">
    <property type="component" value="Unassembled WGS sequence"/>
</dbReference>
<evidence type="ECO:0000256" key="1">
    <source>
        <dbReference type="SAM" id="SignalP"/>
    </source>
</evidence>
<organism evidence="2 3">
    <name type="scientific">Ornithinimicrobium tianjinense</name>
    <dbReference type="NCBI Taxonomy" id="1195761"/>
    <lineage>
        <taxon>Bacteria</taxon>
        <taxon>Bacillati</taxon>
        <taxon>Actinomycetota</taxon>
        <taxon>Actinomycetes</taxon>
        <taxon>Micrococcales</taxon>
        <taxon>Ornithinimicrobiaceae</taxon>
        <taxon>Ornithinimicrobium</taxon>
    </lineage>
</organism>